<dbReference type="Proteomes" id="UP000041254">
    <property type="component" value="Unassembled WGS sequence"/>
</dbReference>
<feature type="compositionally biased region" description="Basic and acidic residues" evidence="1">
    <location>
        <begin position="385"/>
        <end position="410"/>
    </location>
</feature>
<dbReference type="EMBL" id="CDMY01000276">
    <property type="protein sequence ID" value="CEL99274.1"/>
    <property type="molecule type" value="Genomic_DNA"/>
</dbReference>
<dbReference type="InParanoid" id="A0A0G4EPB9"/>
<name>A0A0G4EPB9_VITBC</name>
<feature type="region of interest" description="Disordered" evidence="1">
    <location>
        <begin position="128"/>
        <end position="263"/>
    </location>
</feature>
<reference evidence="2 3" key="1">
    <citation type="submission" date="2014-11" db="EMBL/GenBank/DDBJ databases">
        <authorList>
            <person name="Zhu J."/>
            <person name="Qi W."/>
            <person name="Song R."/>
        </authorList>
    </citation>
    <scope>NUCLEOTIDE SEQUENCE [LARGE SCALE GENOMIC DNA]</scope>
</reference>
<sequence length="707" mass="74627">MTNSTSRIAQEASRLQPGFGLIGGLPPLAGSGGGQALAGLSTPLIKATPGPWQAYPAYPAVNQTASQWGATNVPQAAVGSYAAFLSHLQNQQSAQQILGGAQRVQGQQRSAAQAALNADRRDIHRAAAVTGSKREPNEDPNAASPAPSTTESQGAPPAATAPTNMSAAANANANVNANPPPADAAAATNASPSPAPSTAGEANAPAPATPAETQPPTEPKKEEASPAAAAAAEAASQPVSEAPTTGPPAAGGGGGEPPPPGDRTCLDRNSTACEADGVCFWDSGYGKCFYKCNLMNSQSTCDPLIECRWLAPEARRPGEPQCAQECFSYRFPPYEDGFVKKFKTEMLEQDKAQKRVEDTLNKAIEANKSDKPSLATKMWQLLFGDPKKKQEDADKQDNKDKDKGKEKGQETKGPAPPSFVETSAATEVMSGTGTGSLVDLHMAGLLGTSLSLEMSMTDSVLRNRLADLMESEDMTRDLPPPPLPWLGKYRMCGYCMNKQACDEMEYTFKQRAVAVGRSDPLENFHCHWGQVGDAYEACVDLSDNFKNQYEVSQAVSEALARGAGVSSDETSGEQCPGQCYSPNIDPAAGKAVDVPRNAVHEPMEKPCYAVGEKVKAVCNAKYKPTNAEATCVHIRQDAPPNDATETDDKGSPKPRRELRPRFPGERDPSWDVGVDCIESAGVRLCMSKGWALVTVGGVVLATGLFFL</sequence>
<evidence type="ECO:0000313" key="3">
    <source>
        <dbReference type="Proteomes" id="UP000041254"/>
    </source>
</evidence>
<feature type="compositionally biased region" description="Basic and acidic residues" evidence="1">
    <location>
        <begin position="646"/>
        <end position="666"/>
    </location>
</feature>
<feature type="compositionally biased region" description="Low complexity" evidence="1">
    <location>
        <begin position="155"/>
        <end position="215"/>
    </location>
</feature>
<gene>
    <name evidence="2" type="ORF">Vbra_12557</name>
</gene>
<proteinExistence type="predicted"/>
<evidence type="ECO:0000256" key="1">
    <source>
        <dbReference type="SAM" id="MobiDB-lite"/>
    </source>
</evidence>
<protein>
    <submittedName>
        <fullName evidence="2">Uncharacterized protein</fullName>
    </submittedName>
</protein>
<keyword evidence="3" id="KW-1185">Reference proteome</keyword>
<dbReference type="AlphaFoldDB" id="A0A0G4EPB9"/>
<dbReference type="VEuPathDB" id="CryptoDB:Vbra_12557"/>
<feature type="region of interest" description="Disordered" evidence="1">
    <location>
        <begin position="385"/>
        <end position="421"/>
    </location>
</feature>
<accession>A0A0G4EPB9</accession>
<organism evidence="2 3">
    <name type="scientific">Vitrella brassicaformis (strain CCMP3155)</name>
    <dbReference type="NCBI Taxonomy" id="1169540"/>
    <lineage>
        <taxon>Eukaryota</taxon>
        <taxon>Sar</taxon>
        <taxon>Alveolata</taxon>
        <taxon>Colpodellida</taxon>
        <taxon>Vitrellaceae</taxon>
        <taxon>Vitrella</taxon>
    </lineage>
</organism>
<feature type="region of interest" description="Disordered" evidence="1">
    <location>
        <begin position="633"/>
        <end position="666"/>
    </location>
</feature>
<evidence type="ECO:0000313" key="2">
    <source>
        <dbReference type="EMBL" id="CEL99274.1"/>
    </source>
</evidence>
<feature type="compositionally biased region" description="Low complexity" evidence="1">
    <location>
        <begin position="225"/>
        <end position="248"/>
    </location>
</feature>